<dbReference type="PROSITE" id="PS01258">
    <property type="entry name" value="BH2"/>
    <property type="match status" value="1"/>
</dbReference>
<comment type="subunit">
    <text evidence="13">Interacts with host BECN1 (via BH3 homology domain); this interaction allows the virus to inhibit BECN1, and thus autophagy. Interacts with host BID. Interacts with host BAX.</text>
</comment>
<dbReference type="Proteomes" id="UP000663362">
    <property type="component" value="Segment"/>
</dbReference>
<organismHost>
    <name type="scientific">Potamochoerus larvatus</name>
    <name type="common">Bushpig</name>
    <dbReference type="NCBI Taxonomy" id="273792"/>
</organismHost>
<organismHost>
    <name type="scientific">Phacochoerus aethiopicus</name>
    <name type="common">Warthog</name>
    <dbReference type="NCBI Taxonomy" id="85517"/>
</organismHost>
<keyword evidence="7" id="KW-0426">Late protein</keyword>
<dbReference type="InterPro" id="IPR002475">
    <property type="entry name" value="Bcl2-like"/>
</dbReference>
<dbReference type="PANTHER" id="PTHR11256">
    <property type="entry name" value="BCL-2 RELATED"/>
    <property type="match status" value="1"/>
</dbReference>
<comment type="function">
    <text evidence="12">Suppresses apoptosis in host cell to promote the viral replication. Has the ability to potentially bind to all the members of the proapoptotic Bcl-2 family. Inhibits autophagy by interacting with host Beclin 1 (BECN1).</text>
</comment>
<dbReference type="GO" id="GO:0033650">
    <property type="term" value="C:host cell mitochondrion"/>
    <property type="evidence" value="ECO:0007669"/>
    <property type="project" value="UniProtKB-SubCell"/>
</dbReference>
<dbReference type="PROSITE" id="PS50062">
    <property type="entry name" value="BCL2_FAMILY"/>
    <property type="match status" value="1"/>
</dbReference>
<evidence type="ECO:0000256" key="10">
    <source>
        <dbReference type="ARBA" id="ARBA00023189"/>
    </source>
</evidence>
<evidence type="ECO:0000313" key="17">
    <source>
        <dbReference type="Proteomes" id="UP000105860"/>
    </source>
</evidence>
<organismHost>
    <name type="scientific">Ornithodoros</name>
    <name type="common">relapsing fever ticks</name>
    <dbReference type="NCBI Taxonomy" id="6937"/>
</organismHost>
<dbReference type="EMBL" id="KM111294">
    <property type="protein sequence ID" value="AJL34055.1"/>
    <property type="molecule type" value="Genomic_DNA"/>
</dbReference>
<evidence type="ECO:0000313" key="15">
    <source>
        <dbReference type="EMBL" id="AJL34055.1"/>
    </source>
</evidence>
<evidence type="ECO:0000256" key="1">
    <source>
        <dbReference type="ARBA" id="ARBA00004181"/>
    </source>
</evidence>
<name>A0A0C5AZD3_ASF</name>
<dbReference type="Gene3D" id="1.10.437.10">
    <property type="entry name" value="Blc2-like"/>
    <property type="match status" value="1"/>
</dbReference>
<evidence type="ECO:0000256" key="5">
    <source>
        <dbReference type="ARBA" id="ARBA00022518"/>
    </source>
</evidence>
<evidence type="ECO:0000259" key="14">
    <source>
        <dbReference type="SMART" id="SM00337"/>
    </source>
</evidence>
<dbReference type="GeneID" id="41901580"/>
<evidence type="ECO:0000256" key="8">
    <source>
        <dbReference type="ARBA" id="ARBA00023147"/>
    </source>
</evidence>
<reference evidence="16" key="2">
    <citation type="journal article" name="Virol. J.">
        <title>The first complete genome sequence of the African swine fever virus genotype X and serogroup 7 isolated in domestic pigs from the Democratic Republic of Congo.</title>
        <authorList>
            <person name="Bisimwa P.N."/>
            <person name="Ongus J.R."/>
            <person name="Steinaa L."/>
            <person name="Bisimwa E.B."/>
            <person name="Bochere E."/>
            <person name="Machuka E.M."/>
            <person name="Entfellner J.D."/>
            <person name="Okoth E."/>
            <person name="Pelle R."/>
        </authorList>
    </citation>
    <scope>NUCLEOTIDE SEQUENCE</scope>
    <source>
        <strain evidence="16">Uvira B53</strain>
    </source>
</reference>
<dbReference type="InterPro" id="IPR036834">
    <property type="entry name" value="Bcl-2-like_sf"/>
</dbReference>
<evidence type="ECO:0000256" key="2">
    <source>
        <dbReference type="ARBA" id="ARBA00004354"/>
    </source>
</evidence>
<organismHost>
    <name type="scientific">Ornithodoros moubata</name>
    <name type="common">Soft tick</name>
    <name type="synonym">Argasid tick</name>
    <dbReference type="NCBI Taxonomy" id="6938"/>
</organismHost>
<dbReference type="GO" id="GO:0033668">
    <property type="term" value="P:symbiont-mediated suppression of host apoptosis"/>
    <property type="evidence" value="ECO:0007669"/>
    <property type="project" value="UniProtKB-KW"/>
</dbReference>
<keyword evidence="5" id="KW-0244">Early protein</keyword>
<accession>A0A0C5AZD3</accession>
<protein>
    <recommendedName>
        <fullName evidence="4">Apoptosis regulator Bcl-2 homolog</fullName>
    </recommendedName>
</protein>
<dbReference type="GO" id="GO:0051400">
    <property type="term" value="F:BH domain binding"/>
    <property type="evidence" value="ECO:0007669"/>
    <property type="project" value="TreeGrafter"/>
</dbReference>
<keyword evidence="10" id="KW-1081">Inhibition of host apoptosis by viral BCL2-like protein</keyword>
<organism evidence="15 17">
    <name type="scientific">African swine fever virus</name>
    <name type="common">ASFV</name>
    <dbReference type="NCBI Taxonomy" id="10497"/>
    <lineage>
        <taxon>Viruses</taxon>
        <taxon>Varidnaviria</taxon>
        <taxon>Bamfordvirae</taxon>
        <taxon>Nucleocytoviricota</taxon>
        <taxon>Pokkesviricetes</taxon>
        <taxon>Asfuvirales</taxon>
        <taxon>Asfarviridae</taxon>
        <taxon>Asfivirus</taxon>
        <taxon>Asfivirus haemorrhagiae</taxon>
    </lineage>
</organism>
<evidence type="ECO:0000256" key="7">
    <source>
        <dbReference type="ARBA" id="ARBA00022921"/>
    </source>
</evidence>
<evidence type="ECO:0000256" key="4">
    <source>
        <dbReference type="ARBA" id="ARBA00017638"/>
    </source>
</evidence>
<dbReference type="InterPro" id="IPR020717">
    <property type="entry name" value="Bcl2_BH1_motif_CS"/>
</dbReference>
<dbReference type="SMART" id="SM00337">
    <property type="entry name" value="BCL"/>
    <property type="match status" value="1"/>
</dbReference>
<evidence type="ECO:0000256" key="3">
    <source>
        <dbReference type="ARBA" id="ARBA00009458"/>
    </source>
</evidence>
<organismHost>
    <name type="scientific">Phacochoerus africanus</name>
    <name type="common">Warthog</name>
    <dbReference type="NCBI Taxonomy" id="41426"/>
</organismHost>
<evidence type="ECO:0000256" key="12">
    <source>
        <dbReference type="ARBA" id="ARBA00046152"/>
    </source>
</evidence>
<dbReference type="GO" id="GO:0044165">
    <property type="term" value="C:host cell endoplasmic reticulum"/>
    <property type="evidence" value="ECO:0007669"/>
    <property type="project" value="UniProtKB-SubCell"/>
</dbReference>
<dbReference type="InterPro" id="IPR046371">
    <property type="entry name" value="Bcl-2_BH1-3"/>
</dbReference>
<evidence type="ECO:0000256" key="13">
    <source>
        <dbReference type="ARBA" id="ARBA00046348"/>
    </source>
</evidence>
<keyword evidence="8" id="KW-1045">Host mitochondrion</keyword>
<feature type="domain" description="Bcl-2 Bcl-2 homology region 1-3" evidence="14">
    <location>
        <begin position="43"/>
        <end position="134"/>
    </location>
</feature>
<comment type="subcellular location">
    <subcellularLocation>
        <location evidence="2">Host endoplasmic reticulum</location>
    </subcellularLocation>
    <subcellularLocation>
        <location evidence="1">Host mitochondrion</location>
    </subcellularLocation>
</comment>
<dbReference type="RefSeq" id="YP_009702775.1">
    <property type="nucleotide sequence ID" value="NC_044945.1"/>
</dbReference>
<keyword evidence="9" id="KW-1038">Host endoplasmic reticulum</keyword>
<organismHost>
    <name type="scientific">Sus scrofa</name>
    <name type="common">Pig</name>
    <dbReference type="NCBI Taxonomy" id="9823"/>
</organismHost>
<dbReference type="Pfam" id="PF00452">
    <property type="entry name" value="Bcl-2"/>
    <property type="match status" value="1"/>
</dbReference>
<dbReference type="PANTHER" id="PTHR11256:SF62">
    <property type="entry name" value="BCL-2 BCL-2 HOMOLOGY REGION 1-3 DOMAIN-CONTAINING PROTEIN"/>
    <property type="match status" value="1"/>
</dbReference>
<gene>
    <name evidence="15" type="primary">BA71V-A179L (5HL)</name>
</gene>
<keyword evidence="11" id="KW-1119">Modulation of host cell apoptosis by virus</keyword>
<dbReference type="EMBL" id="MT956648">
    <property type="protein sequence ID" value="QRY19068.1"/>
    <property type="molecule type" value="Genomic_DNA"/>
</dbReference>
<evidence type="ECO:0000313" key="16">
    <source>
        <dbReference type="EMBL" id="QRY19068.1"/>
    </source>
</evidence>
<keyword evidence="6" id="KW-0945">Host-virus interaction</keyword>
<sequence>MEGEELIYHNIINEILVGYIKYYMNDISEHELSPYQQQIKKILTYYDDCLNKQVTITFSLTSAQEIKTQFTEVVTELFKDLINWGRICGFIVFSARMAKYCKDANNHLESTVITTAYNFMKHNLLPWMISHGGQEEFLAFSLHSDIYSVIFNIKYFLSKFCNHMFLRSCVHLLRNCNLI</sequence>
<dbReference type="PRINTS" id="PR01862">
    <property type="entry name" value="BCL2FAMILY"/>
</dbReference>
<dbReference type="Proteomes" id="UP000105860">
    <property type="component" value="Segment"/>
</dbReference>
<dbReference type="InterPro" id="IPR020726">
    <property type="entry name" value="Bcl2_BH2_motif_CS"/>
</dbReference>
<evidence type="ECO:0000256" key="6">
    <source>
        <dbReference type="ARBA" id="ARBA00022581"/>
    </source>
</evidence>
<evidence type="ECO:0000256" key="9">
    <source>
        <dbReference type="ARBA" id="ARBA00023184"/>
    </source>
</evidence>
<evidence type="ECO:0000256" key="11">
    <source>
        <dbReference type="ARBA" id="ARBA00023323"/>
    </source>
</evidence>
<dbReference type="SUPFAM" id="SSF56854">
    <property type="entry name" value="Bcl-2 inhibitors of programmed cell death"/>
    <property type="match status" value="1"/>
</dbReference>
<dbReference type="PROSITE" id="PS01080">
    <property type="entry name" value="BH1"/>
    <property type="match status" value="1"/>
</dbReference>
<reference evidence="15 17" key="1">
    <citation type="journal article" date="2015" name="Virus Genes">
        <title>Comparative analysis of the complete genome sequences of Kenyan African swine fever virus isolates within p72 genotypes IX and X.</title>
        <authorList>
            <person name="Bishop R.P."/>
            <person name="Fleischauer C."/>
            <person name="de Villiers E.P."/>
            <person name="Okoth E.A."/>
            <person name="Arias M."/>
            <person name="Gallardo C."/>
            <person name="Upton C."/>
        </authorList>
    </citation>
    <scope>NUCLEOTIDE SEQUENCE [LARGE SCALE GENOMIC DNA]</scope>
    <source>
        <strain evidence="15">Ken05/Tk1</strain>
    </source>
</reference>
<dbReference type="KEGG" id="vg:41901580"/>
<proteinExistence type="inferred from homology"/>
<dbReference type="InterPro" id="IPR026298">
    <property type="entry name" value="Bcl-2_fam"/>
</dbReference>
<comment type="similarity">
    <text evidence="3">Belongs to the Bcl-2 family.</text>
</comment>